<dbReference type="EMBL" id="BAAATZ010000021">
    <property type="protein sequence ID" value="GAA2732237.1"/>
    <property type="molecule type" value="Genomic_DNA"/>
</dbReference>
<feature type="transmembrane region" description="Helical" evidence="2">
    <location>
        <begin position="71"/>
        <end position="91"/>
    </location>
</feature>
<sequence>MGGTVPLSEHEQRLLDQIERELYAADPKFAHAVRTTNPQSHYKRQVIKAALGLVIGISVLMAGLVVSKGTLSVAISVTGFLLMLASGVWALSSWKRMTGIGGDYDSDGGSAGGRAPRGRQQSGFMNRLEERWRRRTEEGS</sequence>
<gene>
    <name evidence="3" type="ORF">GCM10010439_49500</name>
</gene>
<comment type="caution">
    <text evidence="3">The sequence shown here is derived from an EMBL/GenBank/DDBJ whole genome shotgun (WGS) entry which is preliminary data.</text>
</comment>
<evidence type="ECO:0000256" key="2">
    <source>
        <dbReference type="SAM" id="Phobius"/>
    </source>
</evidence>
<reference evidence="4" key="1">
    <citation type="journal article" date="2019" name="Int. J. Syst. Evol. Microbiol.">
        <title>The Global Catalogue of Microorganisms (GCM) 10K type strain sequencing project: providing services to taxonomists for standard genome sequencing and annotation.</title>
        <authorList>
            <consortium name="The Broad Institute Genomics Platform"/>
            <consortium name="The Broad Institute Genome Sequencing Center for Infectious Disease"/>
            <person name="Wu L."/>
            <person name="Ma J."/>
        </authorList>
    </citation>
    <scope>NUCLEOTIDE SEQUENCE [LARGE SCALE GENOMIC DNA]</scope>
    <source>
        <strain evidence="4">JCM 8201</strain>
    </source>
</reference>
<keyword evidence="2" id="KW-0812">Transmembrane</keyword>
<dbReference type="Pfam" id="PF11239">
    <property type="entry name" value="DUF3040"/>
    <property type="match status" value="1"/>
</dbReference>
<keyword evidence="4" id="KW-1185">Reference proteome</keyword>
<evidence type="ECO:0000256" key="1">
    <source>
        <dbReference type="SAM" id="MobiDB-lite"/>
    </source>
</evidence>
<feature type="compositionally biased region" description="Basic and acidic residues" evidence="1">
    <location>
        <begin position="127"/>
        <end position="140"/>
    </location>
</feature>
<dbReference type="InterPro" id="IPR021401">
    <property type="entry name" value="DUF3040"/>
</dbReference>
<feature type="transmembrane region" description="Helical" evidence="2">
    <location>
        <begin position="46"/>
        <end position="65"/>
    </location>
</feature>
<evidence type="ECO:0000313" key="4">
    <source>
        <dbReference type="Proteomes" id="UP001501842"/>
    </source>
</evidence>
<keyword evidence="2" id="KW-0472">Membrane</keyword>
<dbReference type="Proteomes" id="UP001501842">
    <property type="component" value="Unassembled WGS sequence"/>
</dbReference>
<keyword evidence="2" id="KW-1133">Transmembrane helix</keyword>
<feature type="region of interest" description="Disordered" evidence="1">
    <location>
        <begin position="105"/>
        <end position="140"/>
    </location>
</feature>
<organism evidence="3 4">
    <name type="scientific">Actinocorallia aurantiaca</name>
    <dbReference type="NCBI Taxonomy" id="46204"/>
    <lineage>
        <taxon>Bacteria</taxon>
        <taxon>Bacillati</taxon>
        <taxon>Actinomycetota</taxon>
        <taxon>Actinomycetes</taxon>
        <taxon>Streptosporangiales</taxon>
        <taxon>Thermomonosporaceae</taxon>
        <taxon>Actinocorallia</taxon>
    </lineage>
</organism>
<evidence type="ECO:0000313" key="3">
    <source>
        <dbReference type="EMBL" id="GAA2732237.1"/>
    </source>
</evidence>
<name>A0ABP6GZ88_9ACTN</name>
<protein>
    <submittedName>
        <fullName evidence="3">Spore wall synthesis complex protein</fullName>
    </submittedName>
</protein>
<proteinExistence type="predicted"/>
<accession>A0ABP6GZ88</accession>